<organism evidence="2 3">
    <name type="scientific">Mycena metata</name>
    <dbReference type="NCBI Taxonomy" id="1033252"/>
    <lineage>
        <taxon>Eukaryota</taxon>
        <taxon>Fungi</taxon>
        <taxon>Dikarya</taxon>
        <taxon>Basidiomycota</taxon>
        <taxon>Agaricomycotina</taxon>
        <taxon>Agaricomycetes</taxon>
        <taxon>Agaricomycetidae</taxon>
        <taxon>Agaricales</taxon>
        <taxon>Marasmiineae</taxon>
        <taxon>Mycenaceae</taxon>
        <taxon>Mycena</taxon>
    </lineage>
</organism>
<evidence type="ECO:0000256" key="1">
    <source>
        <dbReference type="SAM" id="MobiDB-lite"/>
    </source>
</evidence>
<name>A0AAD7HJ03_9AGAR</name>
<feature type="region of interest" description="Disordered" evidence="1">
    <location>
        <begin position="106"/>
        <end position="168"/>
    </location>
</feature>
<accession>A0AAD7HJ03</accession>
<dbReference type="Proteomes" id="UP001215598">
    <property type="component" value="Unassembled WGS sequence"/>
</dbReference>
<dbReference type="EMBL" id="JARKIB010000233">
    <property type="protein sequence ID" value="KAJ7721144.1"/>
    <property type="molecule type" value="Genomic_DNA"/>
</dbReference>
<proteinExistence type="predicted"/>
<protein>
    <submittedName>
        <fullName evidence="2">Uncharacterized protein</fullName>
    </submittedName>
</protein>
<evidence type="ECO:0000313" key="3">
    <source>
        <dbReference type="Proteomes" id="UP001215598"/>
    </source>
</evidence>
<reference evidence="2" key="1">
    <citation type="submission" date="2023-03" db="EMBL/GenBank/DDBJ databases">
        <title>Massive genome expansion in bonnet fungi (Mycena s.s.) driven by repeated elements and novel gene families across ecological guilds.</title>
        <authorList>
            <consortium name="Lawrence Berkeley National Laboratory"/>
            <person name="Harder C.B."/>
            <person name="Miyauchi S."/>
            <person name="Viragh M."/>
            <person name="Kuo A."/>
            <person name="Thoen E."/>
            <person name="Andreopoulos B."/>
            <person name="Lu D."/>
            <person name="Skrede I."/>
            <person name="Drula E."/>
            <person name="Henrissat B."/>
            <person name="Morin E."/>
            <person name="Kohler A."/>
            <person name="Barry K."/>
            <person name="LaButti K."/>
            <person name="Morin E."/>
            <person name="Salamov A."/>
            <person name="Lipzen A."/>
            <person name="Mereny Z."/>
            <person name="Hegedus B."/>
            <person name="Baldrian P."/>
            <person name="Stursova M."/>
            <person name="Weitz H."/>
            <person name="Taylor A."/>
            <person name="Grigoriev I.V."/>
            <person name="Nagy L.G."/>
            <person name="Martin F."/>
            <person name="Kauserud H."/>
        </authorList>
    </citation>
    <scope>NUCLEOTIDE SEQUENCE</scope>
    <source>
        <strain evidence="2">CBHHK182m</strain>
    </source>
</reference>
<sequence length="168" mass="18356">MLRSHSASPPRLWPVKRPVALGVVVGARLRSFSRRRGPGPTVALQLCQHTLWLYHILPPHSWPLKRAVALVVCGASAPASASSPFRDSLATRPRSRMPRMHRMMISSLFGPPRSRRPTTPFADDLRTPLHPPPSSASAPADLLGLRRSSAPRGPFAPLLPGRPFSHSP</sequence>
<comment type="caution">
    <text evidence="2">The sequence shown here is derived from an EMBL/GenBank/DDBJ whole genome shotgun (WGS) entry which is preliminary data.</text>
</comment>
<gene>
    <name evidence="2" type="ORF">B0H16DRAFT_1603394</name>
</gene>
<evidence type="ECO:0000313" key="2">
    <source>
        <dbReference type="EMBL" id="KAJ7721144.1"/>
    </source>
</evidence>
<dbReference type="AlphaFoldDB" id="A0AAD7HJ03"/>
<keyword evidence="3" id="KW-1185">Reference proteome</keyword>